<evidence type="ECO:0000313" key="20">
    <source>
        <dbReference type="EMBL" id="KAF6322218.1"/>
    </source>
</evidence>
<evidence type="ECO:0000256" key="16">
    <source>
        <dbReference type="SAM" id="MobiDB-lite"/>
    </source>
</evidence>
<evidence type="ECO:0000256" key="12">
    <source>
        <dbReference type="ARBA" id="ARBA00023212"/>
    </source>
</evidence>
<protein>
    <recommendedName>
        <fullName evidence="4">Dynamin-binding protein</fullName>
    </recommendedName>
    <alternativeName>
        <fullName evidence="13">Scaffold protein Tuba</fullName>
    </alternativeName>
</protein>
<evidence type="ECO:0000256" key="2">
    <source>
        <dbReference type="ARBA" id="ARBA00004282"/>
    </source>
</evidence>
<dbReference type="Gene3D" id="2.30.30.40">
    <property type="entry name" value="SH3 Domains"/>
    <property type="match status" value="2"/>
</dbReference>
<evidence type="ECO:0000256" key="8">
    <source>
        <dbReference type="ARBA" id="ARBA00022949"/>
    </source>
</evidence>
<dbReference type="CDD" id="cd07589">
    <property type="entry name" value="BAR_DNMBP"/>
    <property type="match status" value="1"/>
</dbReference>
<feature type="region of interest" description="Disordered" evidence="16">
    <location>
        <begin position="977"/>
        <end position="1009"/>
    </location>
</feature>
<dbReference type="GO" id="GO:0005856">
    <property type="term" value="C:cytoskeleton"/>
    <property type="evidence" value="ECO:0007669"/>
    <property type="project" value="UniProtKB-SubCell"/>
</dbReference>
<keyword evidence="7" id="KW-0344">Guanine-nucleotide releasing factor</keyword>
<evidence type="ECO:0000256" key="6">
    <source>
        <dbReference type="ARBA" id="ARBA00022490"/>
    </source>
</evidence>
<dbReference type="PROSITE" id="PS50002">
    <property type="entry name" value="SH3"/>
    <property type="match status" value="2"/>
</dbReference>
<dbReference type="Gene3D" id="1.20.1270.60">
    <property type="entry name" value="Arfaptin homology (AH) domain/BAR domain"/>
    <property type="match status" value="1"/>
</dbReference>
<evidence type="ECO:0000256" key="9">
    <source>
        <dbReference type="ARBA" id="ARBA00023018"/>
    </source>
</evidence>
<evidence type="ECO:0000256" key="5">
    <source>
        <dbReference type="ARBA" id="ARBA00022443"/>
    </source>
</evidence>
<feature type="compositionally biased region" description="Basic and acidic residues" evidence="16">
    <location>
        <begin position="340"/>
        <end position="354"/>
    </location>
</feature>
<dbReference type="InterPro" id="IPR004148">
    <property type="entry name" value="BAR_dom"/>
</dbReference>
<keyword evidence="21" id="KW-1185">Reference proteome</keyword>
<dbReference type="GO" id="GO:0005795">
    <property type="term" value="C:Golgi stack"/>
    <property type="evidence" value="ECO:0007669"/>
    <property type="project" value="UniProtKB-SubCell"/>
</dbReference>
<feature type="region of interest" description="Disordered" evidence="16">
    <location>
        <begin position="1"/>
        <end position="22"/>
    </location>
</feature>
<feature type="region of interest" description="Disordered" evidence="16">
    <location>
        <begin position="318"/>
        <end position="408"/>
    </location>
</feature>
<evidence type="ECO:0000256" key="13">
    <source>
        <dbReference type="ARBA" id="ARBA00032587"/>
    </source>
</evidence>
<dbReference type="Pfam" id="PF03114">
    <property type="entry name" value="BAR"/>
    <property type="match status" value="1"/>
</dbReference>
<dbReference type="InterPro" id="IPR036028">
    <property type="entry name" value="SH3-like_dom_sf"/>
</dbReference>
<evidence type="ECO:0000256" key="11">
    <source>
        <dbReference type="ARBA" id="ARBA00023054"/>
    </source>
</evidence>
<comment type="caution">
    <text evidence="20">The sequence shown here is derived from an EMBL/GenBank/DDBJ whole genome shotgun (WGS) entry which is preliminary data.</text>
</comment>
<keyword evidence="5 15" id="KW-0728">SH3 domain</keyword>
<evidence type="ECO:0000256" key="1">
    <source>
        <dbReference type="ARBA" id="ARBA00004245"/>
    </source>
</evidence>
<dbReference type="InterPro" id="IPR000219">
    <property type="entry name" value="DH_dom"/>
</dbReference>
<evidence type="ECO:0000256" key="4">
    <source>
        <dbReference type="ARBA" id="ARBA00018186"/>
    </source>
</evidence>
<dbReference type="InterPro" id="IPR001331">
    <property type="entry name" value="GDS_CDC24_CS"/>
</dbReference>
<keyword evidence="8" id="KW-0965">Cell junction</keyword>
<dbReference type="Pfam" id="PF00621">
    <property type="entry name" value="RhoGEF"/>
    <property type="match status" value="1"/>
</dbReference>
<evidence type="ECO:0000313" key="21">
    <source>
        <dbReference type="Proteomes" id="UP000558488"/>
    </source>
</evidence>
<dbReference type="GO" id="GO:0060271">
    <property type="term" value="P:cilium assembly"/>
    <property type="evidence" value="ECO:0007669"/>
    <property type="project" value="TreeGrafter"/>
</dbReference>
<evidence type="ECO:0000256" key="7">
    <source>
        <dbReference type="ARBA" id="ARBA00022658"/>
    </source>
</evidence>
<dbReference type="CDD" id="cd11798">
    <property type="entry name" value="SH3_DNMBP_C1"/>
    <property type="match status" value="1"/>
</dbReference>
<dbReference type="PROSITE" id="PS00741">
    <property type="entry name" value="DH_1"/>
    <property type="match status" value="1"/>
</dbReference>
<dbReference type="CDD" id="cd00160">
    <property type="entry name" value="RhoGEF"/>
    <property type="match status" value="1"/>
</dbReference>
<dbReference type="Proteomes" id="UP000558488">
    <property type="component" value="Unassembled WGS sequence"/>
</dbReference>
<dbReference type="FunFam" id="2.30.30.40:FF:000066">
    <property type="entry name" value="dynamin-binding protein isoform X1"/>
    <property type="match status" value="1"/>
</dbReference>
<accession>A0A7J7VAZ4</accession>
<dbReference type="EMBL" id="JACAGB010000015">
    <property type="protein sequence ID" value="KAF6322218.1"/>
    <property type="molecule type" value="Genomic_DNA"/>
</dbReference>
<dbReference type="FunFam" id="2.30.30.40:FF:000084">
    <property type="entry name" value="dynamin-binding protein isoform X1"/>
    <property type="match status" value="1"/>
</dbReference>
<evidence type="ECO:0000256" key="15">
    <source>
        <dbReference type="PROSITE-ProRule" id="PRU00192"/>
    </source>
</evidence>
<dbReference type="CDD" id="cd12141">
    <property type="entry name" value="SH3_DNMBP_C2"/>
    <property type="match status" value="1"/>
</dbReference>
<dbReference type="SUPFAM" id="SSF50044">
    <property type="entry name" value="SH3-domain"/>
    <property type="match status" value="2"/>
</dbReference>
<gene>
    <name evidence="20" type="ORF">mPipKuh1_003982</name>
</gene>
<feature type="compositionally biased region" description="Low complexity" evidence="16">
    <location>
        <begin position="1053"/>
        <end position="1068"/>
    </location>
</feature>
<dbReference type="InterPro" id="IPR051492">
    <property type="entry name" value="Dynamin-Rho_GEF"/>
</dbReference>
<feature type="domain" description="SH3" evidence="17">
    <location>
        <begin position="1139"/>
        <end position="1202"/>
    </location>
</feature>
<dbReference type="SMART" id="SM00325">
    <property type="entry name" value="RhoGEF"/>
    <property type="match status" value="1"/>
</dbReference>
<dbReference type="Pfam" id="PF07653">
    <property type="entry name" value="SH3_2"/>
    <property type="match status" value="1"/>
</dbReference>
<dbReference type="PANTHER" id="PTHR22834">
    <property type="entry name" value="NUCLEAR FUSION PROTEIN FUS2"/>
    <property type="match status" value="1"/>
</dbReference>
<evidence type="ECO:0000259" key="17">
    <source>
        <dbReference type="PROSITE" id="PS50002"/>
    </source>
</evidence>
<sequence length="1203" mass="137666">MCENHEIRRERETEKKGPWDSSWEYEDCRNLQKRDLTVLDGRHREDDLDSRNQTTRRNRPYRKRHCGYWDFEQNEASYMDYEEAKESGKDYMHHTSGPRGCDGYWKSENVDYGNLSAGTGSPEVTWRAGGNGERNGYVHCENLDYNPKDSIETDQQTSYRGLDDSLGNFGQSQDWNKNHRNFNDNLEDCKETNIYYSDLNDLYHVPGNYPNAQAVDLNGVNEGKGFVKYSEGDRNVYQNDKIYPKAKTHVLDQSNFETENKVYDFLFENCEYELRNYRETDPLHQMKNLECNGIDRPGMMAFGNRRITPDILWNQRTRGSQGEHHCGIPRGSPSENNTQHLEEERKSNGPETWKRNSCLRRTAPSTLRHSEFVQNRKRTQEMTLLSSQSSSPGAASGSVSTENPEQRMLEKRAKVVEELHQTERDYVRDLEMCIERIMVPLQQAQIPNIDFEGLFGNMQMVIKVSKQLLADLEISDAVGPVFLEHRDELEGTYKVYCQNHDEATSLLEIYEKDERIQKHLQDAVAELKSLYSEWGCTNYINLGSFLIKPVQRVMRYPLLLMELLNSTPESHPDKAPLTKAVLAVKEINVNINEYKRRKDLVLKYRKGDEDSLMEKISKLNIHSIIKKSNRVSSHLKHLTGFAPQIRDEAFEETEKNFRMQERLIKSFIRDLSLYLQHIRESACVKVVAAASMWDVCMEKGHKDLEQFEQVHRYISDQLFASFKERTERLVISPLNQLLSMFTGPHKLVQKRFDKLLDFYNCTERAEKLKDKKTLEELQSARNNYEALNAQLLDELPKFQQLAQGLFTNCIHGYAEAHCDFVRQALEQLKPLLSLLKAAGREGNLIALFHEEHSRVLQQLQVFTFFPEALPAAKRPFERKTVDRQSARKPLLGLPTYMLQTEELRASLLARYPPEKLFQADRNFNAAQDLDVSLLEGDLVGVIKKKDPMGSHNRWLIDNGVTKGFVYSSFLKPYNARRSHSDVSVGSHSSTESEHSSSSPRFPRQNSCSTLAFSPGGTAVAFTSGPCQKQPPDASSLKELDRATLSAPLHVGRSESSPSSCPSDPHSASQPGPWDSADVAQDVAQPAPTPRSYRSARHPEVAGCSVPGRNGQDNDLLKGCVGTAQNVEDKNEEPESSEALGNQVYFAVYTFKARNPNELSVSANQRLKILDFKDVTGNTEWWLAEVNGKKGYVPSNYIRKAEYT</sequence>
<feature type="domain" description="SH3" evidence="17">
    <location>
        <begin position="912"/>
        <end position="975"/>
    </location>
</feature>
<dbReference type="GO" id="GO:0005085">
    <property type="term" value="F:guanyl-nucleotide exchange factor activity"/>
    <property type="evidence" value="ECO:0007669"/>
    <property type="project" value="UniProtKB-KW"/>
</dbReference>
<dbReference type="InterPro" id="IPR027267">
    <property type="entry name" value="AH/BAR_dom_sf"/>
</dbReference>
<dbReference type="FunFam" id="1.20.1270.60:FF:000027">
    <property type="entry name" value="dynamin-binding protein isoform X1"/>
    <property type="match status" value="1"/>
</dbReference>
<name>A0A7J7VAZ4_PIPKU</name>
<evidence type="ECO:0000259" key="18">
    <source>
        <dbReference type="PROSITE" id="PS50010"/>
    </source>
</evidence>
<keyword evidence="11" id="KW-0175">Coiled coil</keyword>
<dbReference type="SMART" id="SM00721">
    <property type="entry name" value="BAR"/>
    <property type="match status" value="1"/>
</dbReference>
<reference evidence="20 21" key="1">
    <citation type="journal article" date="2020" name="Nature">
        <title>Six reference-quality genomes reveal evolution of bat adaptations.</title>
        <authorList>
            <person name="Jebb D."/>
            <person name="Huang Z."/>
            <person name="Pippel M."/>
            <person name="Hughes G.M."/>
            <person name="Lavrichenko K."/>
            <person name="Devanna P."/>
            <person name="Winkler S."/>
            <person name="Jermiin L.S."/>
            <person name="Skirmuntt E.C."/>
            <person name="Katzourakis A."/>
            <person name="Burkitt-Gray L."/>
            <person name="Ray D.A."/>
            <person name="Sullivan K.A.M."/>
            <person name="Roscito J.G."/>
            <person name="Kirilenko B.M."/>
            <person name="Davalos L.M."/>
            <person name="Corthals A.P."/>
            <person name="Power M.L."/>
            <person name="Jones G."/>
            <person name="Ransome R.D."/>
            <person name="Dechmann D.K.N."/>
            <person name="Locatelli A.G."/>
            <person name="Puechmaille S.J."/>
            <person name="Fedrigo O."/>
            <person name="Jarvis E.D."/>
            <person name="Hiller M."/>
            <person name="Vernes S.C."/>
            <person name="Myers E.W."/>
            <person name="Teeling E.C."/>
        </authorList>
    </citation>
    <scope>NUCLEOTIDE SEQUENCE [LARGE SCALE GENOMIC DNA]</scope>
    <source>
        <strain evidence="20">MPipKuh1</strain>
        <tissue evidence="20">Flight muscle</tissue>
    </source>
</reference>
<evidence type="ECO:0000259" key="19">
    <source>
        <dbReference type="PROSITE" id="PS51021"/>
    </source>
</evidence>
<dbReference type="Gene3D" id="1.20.900.10">
    <property type="entry name" value="Dbl homology (DH) domain"/>
    <property type="match status" value="1"/>
</dbReference>
<feature type="region of interest" description="Disordered" evidence="16">
    <location>
        <begin position="1048"/>
        <end position="1114"/>
    </location>
</feature>
<dbReference type="GO" id="GO:0070161">
    <property type="term" value="C:anchoring junction"/>
    <property type="evidence" value="ECO:0007669"/>
    <property type="project" value="UniProtKB-SubCell"/>
</dbReference>
<evidence type="ECO:0000256" key="10">
    <source>
        <dbReference type="ARBA" id="ARBA00023034"/>
    </source>
</evidence>
<dbReference type="SUPFAM" id="SSF48065">
    <property type="entry name" value="DBL homology domain (DH-domain)"/>
    <property type="match status" value="1"/>
</dbReference>
<dbReference type="PROSITE" id="PS50010">
    <property type="entry name" value="DH_2"/>
    <property type="match status" value="1"/>
</dbReference>
<dbReference type="AlphaFoldDB" id="A0A7J7VAZ4"/>
<dbReference type="GO" id="GO:0035556">
    <property type="term" value="P:intracellular signal transduction"/>
    <property type="evidence" value="ECO:0007669"/>
    <property type="project" value="InterPro"/>
</dbReference>
<dbReference type="PRINTS" id="PR01887">
    <property type="entry name" value="SPECTRNALPHA"/>
</dbReference>
<dbReference type="FunFam" id="1.20.900.10:FF:000023">
    <property type="entry name" value="dynamin-binding protein isoform X2"/>
    <property type="match status" value="1"/>
</dbReference>
<feature type="compositionally biased region" description="Basic and acidic residues" evidence="16">
    <location>
        <begin position="1"/>
        <end position="18"/>
    </location>
</feature>
<dbReference type="PROSITE" id="PS51021">
    <property type="entry name" value="BAR"/>
    <property type="match status" value="1"/>
</dbReference>
<dbReference type="SUPFAM" id="SSF103657">
    <property type="entry name" value="BAR/IMD domain-like"/>
    <property type="match status" value="1"/>
</dbReference>
<feature type="compositionally biased region" description="Low complexity" evidence="16">
    <location>
        <begin position="386"/>
        <end position="400"/>
    </location>
</feature>
<dbReference type="InterPro" id="IPR001452">
    <property type="entry name" value="SH3_domain"/>
</dbReference>
<evidence type="ECO:0000256" key="14">
    <source>
        <dbReference type="ARBA" id="ARBA00034103"/>
    </source>
</evidence>
<dbReference type="InterPro" id="IPR035820">
    <property type="entry name" value="DNMBP_SH3_C1"/>
</dbReference>
<proteinExistence type="predicted"/>
<keyword evidence="12" id="KW-0206">Cytoskeleton</keyword>
<comment type="subcellular location">
    <subcellularLocation>
        <location evidence="2">Cell junction</location>
    </subcellularLocation>
    <subcellularLocation>
        <location evidence="1">Cytoplasm</location>
        <location evidence="1">Cytoskeleton</location>
    </subcellularLocation>
    <subcellularLocation>
        <location evidence="3">Golgi apparatus</location>
        <location evidence="3">Golgi stack</location>
    </subcellularLocation>
    <subcellularLocation>
        <location evidence="14">Synapse</location>
    </subcellularLocation>
</comment>
<keyword evidence="10" id="KW-0333">Golgi apparatus</keyword>
<dbReference type="PANTHER" id="PTHR22834:SF19">
    <property type="entry name" value="DYNAMIN-BINDING PROTEIN"/>
    <property type="match status" value="1"/>
</dbReference>
<dbReference type="GO" id="GO:0045202">
    <property type="term" value="C:synapse"/>
    <property type="evidence" value="ECO:0007669"/>
    <property type="project" value="UniProtKB-SubCell"/>
</dbReference>
<organism evidence="20 21">
    <name type="scientific">Pipistrellus kuhlii</name>
    <name type="common">Kuhl's pipistrelle</name>
    <dbReference type="NCBI Taxonomy" id="59472"/>
    <lineage>
        <taxon>Eukaryota</taxon>
        <taxon>Metazoa</taxon>
        <taxon>Chordata</taxon>
        <taxon>Craniata</taxon>
        <taxon>Vertebrata</taxon>
        <taxon>Euteleostomi</taxon>
        <taxon>Mammalia</taxon>
        <taxon>Eutheria</taxon>
        <taxon>Laurasiatheria</taxon>
        <taxon>Chiroptera</taxon>
        <taxon>Yangochiroptera</taxon>
        <taxon>Vespertilionidae</taxon>
        <taxon>Pipistrellus</taxon>
    </lineage>
</organism>
<dbReference type="InterPro" id="IPR035899">
    <property type="entry name" value="DBL_dom_sf"/>
</dbReference>
<keyword evidence="9" id="KW-0770">Synapse</keyword>
<dbReference type="SMART" id="SM00326">
    <property type="entry name" value="SH3"/>
    <property type="match status" value="2"/>
</dbReference>
<feature type="domain" description="BAR" evidence="19">
    <location>
        <begin position="635"/>
        <end position="844"/>
    </location>
</feature>
<feature type="domain" description="DH" evidence="18">
    <location>
        <begin position="411"/>
        <end position="594"/>
    </location>
</feature>
<evidence type="ECO:0000256" key="3">
    <source>
        <dbReference type="ARBA" id="ARBA00004348"/>
    </source>
</evidence>
<keyword evidence="6" id="KW-0963">Cytoplasm</keyword>